<reference evidence="2" key="1">
    <citation type="journal article" date="2014" name="Front. Microbiol.">
        <title>High frequency of phylogenetically diverse reductive dehalogenase-homologous genes in deep subseafloor sedimentary metagenomes.</title>
        <authorList>
            <person name="Kawai M."/>
            <person name="Futagami T."/>
            <person name="Toyoda A."/>
            <person name="Takaki Y."/>
            <person name="Nishi S."/>
            <person name="Hori S."/>
            <person name="Arai W."/>
            <person name="Tsubouchi T."/>
            <person name="Morono Y."/>
            <person name="Uchiyama I."/>
            <person name="Ito T."/>
            <person name="Fujiyama A."/>
            <person name="Inagaki F."/>
            <person name="Takami H."/>
        </authorList>
    </citation>
    <scope>NUCLEOTIDE SEQUENCE</scope>
    <source>
        <strain evidence="2">Expedition CK06-06</strain>
    </source>
</reference>
<dbReference type="InterPro" id="IPR039430">
    <property type="entry name" value="Thymidylate_kin-like_dom"/>
</dbReference>
<dbReference type="SUPFAM" id="SSF52540">
    <property type="entry name" value="P-loop containing nucleoside triphosphate hydrolases"/>
    <property type="match status" value="1"/>
</dbReference>
<accession>X0X5W5</accession>
<gene>
    <name evidence="2" type="ORF">S01H1_68262</name>
</gene>
<proteinExistence type="predicted"/>
<organism evidence="2">
    <name type="scientific">marine sediment metagenome</name>
    <dbReference type="NCBI Taxonomy" id="412755"/>
    <lineage>
        <taxon>unclassified sequences</taxon>
        <taxon>metagenomes</taxon>
        <taxon>ecological metagenomes</taxon>
    </lineage>
</organism>
<dbReference type="Gene3D" id="3.40.50.300">
    <property type="entry name" value="P-loop containing nucleotide triphosphate hydrolases"/>
    <property type="match status" value="1"/>
</dbReference>
<dbReference type="CDD" id="cd01672">
    <property type="entry name" value="TMPK"/>
    <property type="match status" value="1"/>
</dbReference>
<dbReference type="InterPro" id="IPR027417">
    <property type="entry name" value="P-loop_NTPase"/>
</dbReference>
<dbReference type="Pfam" id="PF02223">
    <property type="entry name" value="Thymidylate_kin"/>
    <property type="match status" value="1"/>
</dbReference>
<dbReference type="AlphaFoldDB" id="X0X5W5"/>
<dbReference type="EMBL" id="BARS01045266">
    <property type="protein sequence ID" value="GAG30792.1"/>
    <property type="molecule type" value="Genomic_DNA"/>
</dbReference>
<comment type="caution">
    <text evidence="2">The sequence shown here is derived from an EMBL/GenBank/DDBJ whole genome shotgun (WGS) entry which is preliminary data.</text>
</comment>
<sequence length="78" mass="8421">MSNGNLKNKLRGKFIVLDGPDGCGKSTQCALLTEWLKENGVEVVSLRDPGDTAIGEKIRQILLNPEHIAMSTRANSGL</sequence>
<feature type="domain" description="Thymidylate kinase-like" evidence="1">
    <location>
        <begin position="17"/>
        <end position="72"/>
    </location>
</feature>
<protein>
    <recommendedName>
        <fullName evidence="1">Thymidylate kinase-like domain-containing protein</fullName>
    </recommendedName>
</protein>
<name>X0X5W5_9ZZZZ</name>
<feature type="non-terminal residue" evidence="2">
    <location>
        <position position="78"/>
    </location>
</feature>
<evidence type="ECO:0000259" key="1">
    <source>
        <dbReference type="Pfam" id="PF02223"/>
    </source>
</evidence>
<evidence type="ECO:0000313" key="2">
    <source>
        <dbReference type="EMBL" id="GAG30792.1"/>
    </source>
</evidence>